<organism evidence="2 3">
    <name type="scientific">Naematelia encephala</name>
    <dbReference type="NCBI Taxonomy" id="71784"/>
    <lineage>
        <taxon>Eukaryota</taxon>
        <taxon>Fungi</taxon>
        <taxon>Dikarya</taxon>
        <taxon>Basidiomycota</taxon>
        <taxon>Agaricomycotina</taxon>
        <taxon>Tremellomycetes</taxon>
        <taxon>Tremellales</taxon>
        <taxon>Naemateliaceae</taxon>
        <taxon>Naematelia</taxon>
    </lineage>
</organism>
<protein>
    <submittedName>
        <fullName evidence="2">Uncharacterized protein</fullName>
    </submittedName>
</protein>
<accession>A0A1Y2B9X1</accession>
<proteinExistence type="predicted"/>
<reference evidence="2 3" key="1">
    <citation type="submission" date="2016-07" db="EMBL/GenBank/DDBJ databases">
        <title>Pervasive Adenine N6-methylation of Active Genes in Fungi.</title>
        <authorList>
            <consortium name="DOE Joint Genome Institute"/>
            <person name="Mondo S.J."/>
            <person name="Dannebaum R.O."/>
            <person name="Kuo R.C."/>
            <person name="Labutti K."/>
            <person name="Haridas S."/>
            <person name="Kuo A."/>
            <person name="Salamov A."/>
            <person name="Ahrendt S.R."/>
            <person name="Lipzen A."/>
            <person name="Sullivan W."/>
            <person name="Andreopoulos W.B."/>
            <person name="Clum A."/>
            <person name="Lindquist E."/>
            <person name="Daum C."/>
            <person name="Ramamoorthy G.K."/>
            <person name="Gryganskyi A."/>
            <person name="Culley D."/>
            <person name="Magnuson J.K."/>
            <person name="James T.Y."/>
            <person name="O'Malley M.A."/>
            <person name="Stajich J.E."/>
            <person name="Spatafora J.W."/>
            <person name="Visel A."/>
            <person name="Grigoriev I.V."/>
        </authorList>
    </citation>
    <scope>NUCLEOTIDE SEQUENCE [LARGE SCALE GENOMIC DNA]</scope>
    <source>
        <strain evidence="2 3">68-887.2</strain>
    </source>
</reference>
<evidence type="ECO:0000313" key="3">
    <source>
        <dbReference type="Proteomes" id="UP000193986"/>
    </source>
</evidence>
<sequence length="284" mass="30900">MSPNLFEQRDDDMDVDVEGDGMEVDVEADTGGGSTVVAELGGSTAIPAKDKALPHITLTTEDAPENRFHDPRQASSPNITEHSPWTLAGSDPSFVPVVAPFTHTLYLTATSPTEPGDGWRMVSSDRLGNPAFNDANPSMRDSEHPTPSSPNGGVNTLAVETHFSRSNSTRGLKSASSKKRDHSTDFSLHKSGEFSLHELCVDSLLELYKLSRKFSGPHFWLETTASLVMVLMRHYCLLAYDPKGNSRTSESIEGAQVVWLGGPSFKKQDRDMQLSCHIVQIASA</sequence>
<evidence type="ECO:0000313" key="2">
    <source>
        <dbReference type="EMBL" id="ORY31257.1"/>
    </source>
</evidence>
<dbReference type="Proteomes" id="UP000193986">
    <property type="component" value="Unassembled WGS sequence"/>
</dbReference>
<feature type="compositionally biased region" description="Polar residues" evidence="1">
    <location>
        <begin position="145"/>
        <end position="154"/>
    </location>
</feature>
<dbReference type="InParanoid" id="A0A1Y2B9X1"/>
<dbReference type="AlphaFoldDB" id="A0A1Y2B9X1"/>
<feature type="compositionally biased region" description="Polar residues" evidence="1">
    <location>
        <begin position="164"/>
        <end position="175"/>
    </location>
</feature>
<keyword evidence="3" id="KW-1185">Reference proteome</keyword>
<comment type="caution">
    <text evidence="2">The sequence shown here is derived from an EMBL/GenBank/DDBJ whole genome shotgun (WGS) entry which is preliminary data.</text>
</comment>
<feature type="region of interest" description="Disordered" evidence="1">
    <location>
        <begin position="109"/>
        <end position="185"/>
    </location>
</feature>
<evidence type="ECO:0000256" key="1">
    <source>
        <dbReference type="SAM" id="MobiDB-lite"/>
    </source>
</evidence>
<name>A0A1Y2B9X1_9TREE</name>
<dbReference type="EMBL" id="MCFC01000016">
    <property type="protein sequence ID" value="ORY31257.1"/>
    <property type="molecule type" value="Genomic_DNA"/>
</dbReference>
<gene>
    <name evidence="2" type="ORF">BCR39DRAFT_598136</name>
</gene>